<dbReference type="EMBL" id="JAAIUW010000009">
    <property type="protein sequence ID" value="KAF7815571.1"/>
    <property type="molecule type" value="Genomic_DNA"/>
</dbReference>
<evidence type="ECO:0000313" key="2">
    <source>
        <dbReference type="Proteomes" id="UP000634136"/>
    </source>
</evidence>
<dbReference type="AlphaFoldDB" id="A0A834WDT2"/>
<organism evidence="1 2">
    <name type="scientific">Senna tora</name>
    <dbReference type="NCBI Taxonomy" id="362788"/>
    <lineage>
        <taxon>Eukaryota</taxon>
        <taxon>Viridiplantae</taxon>
        <taxon>Streptophyta</taxon>
        <taxon>Embryophyta</taxon>
        <taxon>Tracheophyta</taxon>
        <taxon>Spermatophyta</taxon>
        <taxon>Magnoliopsida</taxon>
        <taxon>eudicotyledons</taxon>
        <taxon>Gunneridae</taxon>
        <taxon>Pentapetalae</taxon>
        <taxon>rosids</taxon>
        <taxon>fabids</taxon>
        <taxon>Fabales</taxon>
        <taxon>Fabaceae</taxon>
        <taxon>Caesalpinioideae</taxon>
        <taxon>Cassia clade</taxon>
        <taxon>Senna</taxon>
    </lineage>
</organism>
<dbReference type="AntiFam" id="ANF00038">
    <property type="entry name" value="Overlaps SRP RNA, same strand"/>
</dbReference>
<evidence type="ECO:0000313" key="1">
    <source>
        <dbReference type="EMBL" id="KAF7815571.1"/>
    </source>
</evidence>
<comment type="caution">
    <text evidence="1">The sequence shown here is derived from an EMBL/GenBank/DDBJ whole genome shotgun (WGS) entry which is preliminary data.</text>
</comment>
<accession>A0A834WDT2</accession>
<protein>
    <submittedName>
        <fullName evidence="1">SHOOT1 protein</fullName>
    </submittedName>
</protein>
<name>A0A834WDT2_9FABA</name>
<gene>
    <name evidence="1" type="ORF">G2W53_029540</name>
</gene>
<dbReference type="Proteomes" id="UP000634136">
    <property type="component" value="Unassembled WGS sequence"/>
</dbReference>
<proteinExistence type="predicted"/>
<sequence>MKAWTTGLLNQRAKREAGFTEQRKPLALNSGGITCRCTS</sequence>
<keyword evidence="2" id="KW-1185">Reference proteome</keyword>
<reference evidence="1" key="1">
    <citation type="submission" date="2020-09" db="EMBL/GenBank/DDBJ databases">
        <title>Genome-Enabled Discovery of Anthraquinone Biosynthesis in Senna tora.</title>
        <authorList>
            <person name="Kang S.-H."/>
            <person name="Pandey R.P."/>
            <person name="Lee C.-M."/>
            <person name="Sim J.-S."/>
            <person name="Jeong J.-T."/>
            <person name="Choi B.-S."/>
            <person name="Jung M."/>
            <person name="Ginzburg D."/>
            <person name="Zhao K."/>
            <person name="Won S.Y."/>
            <person name="Oh T.-J."/>
            <person name="Yu Y."/>
            <person name="Kim N.-H."/>
            <person name="Lee O.R."/>
            <person name="Lee T.-H."/>
            <person name="Bashyal P."/>
            <person name="Kim T.-S."/>
            <person name="Lee W.-H."/>
            <person name="Kawkins C."/>
            <person name="Kim C.-K."/>
            <person name="Kim J.S."/>
            <person name="Ahn B.O."/>
            <person name="Rhee S.Y."/>
            <person name="Sohng J.K."/>
        </authorList>
    </citation>
    <scope>NUCLEOTIDE SEQUENCE</scope>
    <source>
        <tissue evidence="1">Leaf</tissue>
    </source>
</reference>